<dbReference type="EC" id="2.7.13.3" evidence="4"/>
<dbReference type="InterPro" id="IPR036890">
    <property type="entry name" value="HATPase_C_sf"/>
</dbReference>
<evidence type="ECO:0000256" key="8">
    <source>
        <dbReference type="ARBA" id="ARBA00022692"/>
    </source>
</evidence>
<dbReference type="InterPro" id="IPR033479">
    <property type="entry name" value="dCache_1"/>
</dbReference>
<feature type="modified residue" description="4-aspartylphosphate" evidence="17">
    <location>
        <position position="1226"/>
    </location>
</feature>
<dbReference type="Pfam" id="PF00989">
    <property type="entry name" value="PAS"/>
    <property type="match status" value="1"/>
</dbReference>
<dbReference type="SUPFAM" id="SSF52172">
    <property type="entry name" value="CheY-like"/>
    <property type="match status" value="2"/>
</dbReference>
<comment type="similarity">
    <text evidence="3">In the N-terminal section; belongs to the phytochrome family.</text>
</comment>
<feature type="transmembrane region" description="Helical" evidence="18">
    <location>
        <begin position="104"/>
        <end position="127"/>
    </location>
</feature>
<feature type="transmembrane region" description="Helical" evidence="18">
    <location>
        <begin position="41"/>
        <end position="61"/>
    </location>
</feature>
<dbReference type="GO" id="GO:0005886">
    <property type="term" value="C:plasma membrane"/>
    <property type="evidence" value="ECO:0007669"/>
    <property type="project" value="UniProtKB-SubCell"/>
</dbReference>
<dbReference type="InterPro" id="IPR000700">
    <property type="entry name" value="PAS-assoc_C"/>
</dbReference>
<dbReference type="PRINTS" id="PR00344">
    <property type="entry name" value="BCTRLSENSOR"/>
</dbReference>
<evidence type="ECO:0000256" key="5">
    <source>
        <dbReference type="ARBA" id="ARBA00022475"/>
    </source>
</evidence>
<feature type="domain" description="HPt" evidence="23">
    <location>
        <begin position="1328"/>
        <end position="1425"/>
    </location>
</feature>
<organism evidence="24 25">
    <name type="scientific">Micromonospora pattaloongensis</name>
    <dbReference type="NCBI Taxonomy" id="405436"/>
    <lineage>
        <taxon>Bacteria</taxon>
        <taxon>Bacillati</taxon>
        <taxon>Actinomycetota</taxon>
        <taxon>Actinomycetes</taxon>
        <taxon>Micromonosporales</taxon>
        <taxon>Micromonosporaceae</taxon>
        <taxon>Micromonospora</taxon>
    </lineage>
</organism>
<keyword evidence="6 17" id="KW-0597">Phosphoprotein</keyword>
<dbReference type="SMART" id="SM00387">
    <property type="entry name" value="HATPase_c"/>
    <property type="match status" value="1"/>
</dbReference>
<dbReference type="CDD" id="cd16922">
    <property type="entry name" value="HATPase_EvgS-ArcB-TorS-like"/>
    <property type="match status" value="1"/>
</dbReference>
<dbReference type="RefSeq" id="WP_091560335.1">
    <property type="nucleotide sequence ID" value="NZ_FNPH01000009.1"/>
</dbReference>
<evidence type="ECO:0000256" key="14">
    <source>
        <dbReference type="ARBA" id="ARBA00023136"/>
    </source>
</evidence>
<comment type="catalytic activity">
    <reaction evidence="1">
        <text>ATP + protein L-histidine = ADP + protein N-phospho-L-histidine.</text>
        <dbReference type="EC" id="2.7.13.3"/>
    </reaction>
</comment>
<dbReference type="InterPro" id="IPR005467">
    <property type="entry name" value="His_kinase_dom"/>
</dbReference>
<dbReference type="PANTHER" id="PTHR45339">
    <property type="entry name" value="HYBRID SIGNAL TRANSDUCTION HISTIDINE KINASE J"/>
    <property type="match status" value="1"/>
</dbReference>
<dbReference type="CDD" id="cd18773">
    <property type="entry name" value="PDC1_HK_sensor"/>
    <property type="match status" value="1"/>
</dbReference>
<dbReference type="PROSITE" id="PS50112">
    <property type="entry name" value="PAS"/>
    <property type="match status" value="1"/>
</dbReference>
<dbReference type="PROSITE" id="PS50109">
    <property type="entry name" value="HIS_KIN"/>
    <property type="match status" value="1"/>
</dbReference>
<dbReference type="InterPro" id="IPR000014">
    <property type="entry name" value="PAS"/>
</dbReference>
<keyword evidence="14 18" id="KW-0472">Membrane</keyword>
<dbReference type="OrthoDB" id="340764at2"/>
<feature type="modified residue" description="4-aspartylphosphate" evidence="17">
    <location>
        <position position="1085"/>
    </location>
</feature>
<dbReference type="InterPro" id="IPR001789">
    <property type="entry name" value="Sig_transdc_resp-reg_receiver"/>
</dbReference>
<evidence type="ECO:0000259" key="23">
    <source>
        <dbReference type="PROSITE" id="PS50894"/>
    </source>
</evidence>
<dbReference type="InterPro" id="IPR036641">
    <property type="entry name" value="HPT_dom_sf"/>
</dbReference>
<dbReference type="SMART" id="SM00073">
    <property type="entry name" value="HPT"/>
    <property type="match status" value="1"/>
</dbReference>
<feature type="domain" description="PAS" evidence="21">
    <location>
        <begin position="644"/>
        <end position="715"/>
    </location>
</feature>
<dbReference type="SUPFAM" id="SSF47384">
    <property type="entry name" value="Homodimeric domain of signal transducing histidine kinase"/>
    <property type="match status" value="1"/>
</dbReference>
<keyword evidence="5" id="KW-1003">Cell membrane</keyword>
<dbReference type="SMART" id="SM00448">
    <property type="entry name" value="REC"/>
    <property type="match status" value="2"/>
</dbReference>
<evidence type="ECO:0000259" key="21">
    <source>
        <dbReference type="PROSITE" id="PS50112"/>
    </source>
</evidence>
<dbReference type="SUPFAM" id="SSF47226">
    <property type="entry name" value="Histidine-containing phosphotransfer domain, HPT domain"/>
    <property type="match status" value="1"/>
</dbReference>
<dbReference type="NCBIfam" id="TIGR00229">
    <property type="entry name" value="sensory_box"/>
    <property type="match status" value="1"/>
</dbReference>
<dbReference type="PANTHER" id="PTHR45339:SF1">
    <property type="entry name" value="HYBRID SIGNAL TRANSDUCTION HISTIDINE KINASE J"/>
    <property type="match status" value="1"/>
</dbReference>
<evidence type="ECO:0000256" key="2">
    <source>
        <dbReference type="ARBA" id="ARBA00004651"/>
    </source>
</evidence>
<dbReference type="Proteomes" id="UP000242415">
    <property type="component" value="Unassembled WGS sequence"/>
</dbReference>
<dbReference type="Pfam" id="PF01627">
    <property type="entry name" value="Hpt"/>
    <property type="match status" value="1"/>
</dbReference>
<dbReference type="GO" id="GO:0005524">
    <property type="term" value="F:ATP binding"/>
    <property type="evidence" value="ECO:0007669"/>
    <property type="project" value="UniProtKB-KW"/>
</dbReference>
<dbReference type="Pfam" id="PF00072">
    <property type="entry name" value="Response_reg"/>
    <property type="match status" value="2"/>
</dbReference>
<evidence type="ECO:0000313" key="25">
    <source>
        <dbReference type="Proteomes" id="UP000242415"/>
    </source>
</evidence>
<accession>A0A1H3RZ26</accession>
<dbReference type="CDD" id="cd00082">
    <property type="entry name" value="HisKA"/>
    <property type="match status" value="1"/>
</dbReference>
<feature type="domain" description="Response regulatory" evidence="20">
    <location>
        <begin position="1177"/>
        <end position="1294"/>
    </location>
</feature>
<evidence type="ECO:0000256" key="12">
    <source>
        <dbReference type="ARBA" id="ARBA00022989"/>
    </source>
</evidence>
<evidence type="ECO:0000313" key="24">
    <source>
        <dbReference type="EMBL" id="SDZ30129.1"/>
    </source>
</evidence>
<feature type="modified residue" description="Phosphohistidine" evidence="16">
    <location>
        <position position="1367"/>
    </location>
</feature>
<dbReference type="SUPFAM" id="SSF55874">
    <property type="entry name" value="ATPase domain of HSP90 chaperone/DNA topoisomerase II/histidine kinase"/>
    <property type="match status" value="1"/>
</dbReference>
<keyword evidence="9" id="KW-0547">Nucleotide-binding</keyword>
<feature type="domain" description="Response regulatory" evidence="20">
    <location>
        <begin position="1031"/>
        <end position="1152"/>
    </location>
</feature>
<dbReference type="CDD" id="cd17546">
    <property type="entry name" value="REC_hyHK_CKI1_RcsC-like"/>
    <property type="match status" value="1"/>
</dbReference>
<evidence type="ECO:0000256" key="17">
    <source>
        <dbReference type="PROSITE-ProRule" id="PRU00169"/>
    </source>
</evidence>
<dbReference type="InterPro" id="IPR004358">
    <property type="entry name" value="Sig_transdc_His_kin-like_C"/>
</dbReference>
<dbReference type="Gene3D" id="3.30.450.20">
    <property type="entry name" value="PAS domain"/>
    <property type="match status" value="2"/>
</dbReference>
<dbReference type="PROSITE" id="PS50113">
    <property type="entry name" value="PAC"/>
    <property type="match status" value="1"/>
</dbReference>
<evidence type="ECO:0000256" key="1">
    <source>
        <dbReference type="ARBA" id="ARBA00000085"/>
    </source>
</evidence>
<dbReference type="PROSITE" id="PS50894">
    <property type="entry name" value="HPT"/>
    <property type="match status" value="1"/>
</dbReference>
<evidence type="ECO:0000259" key="19">
    <source>
        <dbReference type="PROSITE" id="PS50109"/>
    </source>
</evidence>
<feature type="transmembrane region" description="Helical" evidence="18">
    <location>
        <begin position="200"/>
        <end position="220"/>
    </location>
</feature>
<dbReference type="Gene3D" id="3.40.50.2300">
    <property type="match status" value="2"/>
</dbReference>
<dbReference type="PROSITE" id="PS50110">
    <property type="entry name" value="RESPONSE_REGULATORY"/>
    <property type="match status" value="2"/>
</dbReference>
<dbReference type="InterPro" id="IPR029151">
    <property type="entry name" value="Sensor-like_sf"/>
</dbReference>
<evidence type="ECO:0000256" key="3">
    <source>
        <dbReference type="ARBA" id="ARBA00006402"/>
    </source>
</evidence>
<evidence type="ECO:0000256" key="9">
    <source>
        <dbReference type="ARBA" id="ARBA00022741"/>
    </source>
</evidence>
<keyword evidence="7" id="KW-0808">Transferase</keyword>
<dbReference type="SMART" id="SM00388">
    <property type="entry name" value="HisKA"/>
    <property type="match status" value="1"/>
</dbReference>
<feature type="transmembrane region" description="Helical" evidence="18">
    <location>
        <begin position="289"/>
        <end position="308"/>
    </location>
</feature>
<evidence type="ECO:0000256" key="18">
    <source>
        <dbReference type="SAM" id="Phobius"/>
    </source>
</evidence>
<protein>
    <recommendedName>
        <fullName evidence="15">Circadian input-output histidine kinase CikA</fullName>
        <ecNumber evidence="4">2.7.13.3</ecNumber>
    </recommendedName>
</protein>
<dbReference type="Gene3D" id="1.10.287.130">
    <property type="match status" value="1"/>
</dbReference>
<dbReference type="InterPro" id="IPR011006">
    <property type="entry name" value="CheY-like_superfamily"/>
</dbReference>
<feature type="domain" description="Histidine kinase" evidence="19">
    <location>
        <begin position="790"/>
        <end position="1013"/>
    </location>
</feature>
<keyword evidence="8 18" id="KW-0812">Transmembrane</keyword>
<feature type="transmembrane region" description="Helical" evidence="18">
    <location>
        <begin position="175"/>
        <end position="193"/>
    </location>
</feature>
<dbReference type="Pfam" id="PF02518">
    <property type="entry name" value="HATPase_c"/>
    <property type="match status" value="1"/>
</dbReference>
<dbReference type="InterPro" id="IPR035965">
    <property type="entry name" value="PAS-like_dom_sf"/>
</dbReference>
<dbReference type="Gene3D" id="3.30.565.10">
    <property type="entry name" value="Histidine kinase-like ATPase, C-terminal domain"/>
    <property type="match status" value="1"/>
</dbReference>
<dbReference type="InterPro" id="IPR008207">
    <property type="entry name" value="Sig_transdc_His_kin_Hpt_dom"/>
</dbReference>
<sequence>MAERSRGDATRRRGAKAGAWLACALSQLVGAAVFFLLPDGIWRPVLAVALNAVTVVALLIGARRVRPAGRLGWHLLTSGQVLSVAGSGYWYLYPVAASRTLPLLPSIADALFLMSFAVTTLGLILLARRTGADRRVLLDASIIATVAAVIMWVVVADHTADGDRGFLDRLVTLAYPVMGVVLLAAAVALAFSVHRSPRSLLILIWAVLQFAGNAVLHDQILDGSFQPGSPVLAWWLVSFAVMSAAALHDGGSQIRASVPRTVRHLLLVAGVLPLPTLLVIRAFQSSTAHLAVIAVGSLVVTALVLLRVSVPDGEAPLPPSTRALLRRSILRLCVGFVALAVLPLTGLTYLSINEARSTVDTEVRRRLTTSADVSVAHVTDQLNALKELAASYAERPSMAAQLAGGERADLRTIQAHLASLQSRNPSFIGAWVMNAEGDMLAFDPPQPTIIGRNFAFRDYYKGVMSSGEPYVSEAYQAMIPGKPRAVAVTAPVISGGRIVGVVGIGYRLEAIAAFTARLGEVQKIDLRLTDRNGVLLAGRGSERPGLPKGVGDRRLTAALAGRSGIVREAEDGIDTLSAYRPVPGLGWAVVADVPAATAFAGTNSFTGRVLGVASLLAQVLLAGLVLAVRAERRRRIAEDAVVKRKKQVSSILEAAGDAFLSVDIDGNITRWNTQAEKAFGWPASEALGQPATDLIVPGDDPRERLARFRAVLAGGRATLPDQAVEVQVCRRDGTVFPAEVTIWSSGDGADVAFNAFVRDMTERKRYEAELAAARDEALTASRMKSEFVANMSHEIRTPMNGVIGLTTLLLETDLDARQRDYVSTVQNSADALLNVINDILDFSKMEAGKLGIDPVDFDVRAVAEDVVSLLAATAQAKGLEITAVVHPALPPMLRGDAHRIRQVLTNLVANAVKFTERGEVIVEVRVGEPVGEEQVREVTFAVVDSGIGIPVDRQAHLFEAFTQVDASTTRRYGGTGLGLTISRQLVQLMGGSIGLSSVPGSGSRFHFTLPLPGAAAAPTEPPVPANLAGVRVLIVDDNPTNRTVVRDLVTMWGMRPADVPDGEAGLTALRGAVDAGDPFRVALLDMLMPGPDGLEVARAIQADPALRSTRLAMLTSTNQPGEEQAARECGIEAYLTKPVRATQLRAALVQLLGRAAVGAESPDRNPGPARGGESAARILVAEDNEVNQQVVVAMLASLGYAADVAADGEQALDMLAARRYDAVLMDCQMPRVDGFQATARIRRMPGPVSAVPVIALTASALAADQQRCVDAGMDDFLAKPLRKRELDAVLRTHLEERLAEKTGGQPAPDAGPDGLLDPVALEELREMGPGFVDRVLNSYLRNAPEVAAAISAAAARADLQELARLAHRLRGSSGTLAGRQLAATCGALEEAALASDGPTATALAAGVEEQTALTCAALRDALTAD</sequence>
<feature type="domain" description="PAC" evidence="22">
    <location>
        <begin position="722"/>
        <end position="772"/>
    </location>
</feature>
<keyword evidence="13" id="KW-0902">Two-component regulatory system</keyword>
<evidence type="ECO:0000256" key="7">
    <source>
        <dbReference type="ARBA" id="ARBA00022679"/>
    </source>
</evidence>
<keyword evidence="11" id="KW-0067">ATP-binding</keyword>
<dbReference type="SUPFAM" id="SSF55785">
    <property type="entry name" value="PYP-like sensor domain (PAS domain)"/>
    <property type="match status" value="1"/>
</dbReference>
<feature type="transmembrane region" description="Helical" evidence="18">
    <location>
        <begin position="232"/>
        <end position="250"/>
    </location>
</feature>
<dbReference type="GO" id="GO:0000155">
    <property type="term" value="F:phosphorelay sensor kinase activity"/>
    <property type="evidence" value="ECO:0007669"/>
    <property type="project" value="InterPro"/>
</dbReference>
<proteinExistence type="inferred from homology"/>
<dbReference type="InterPro" id="IPR003594">
    <property type="entry name" value="HATPase_dom"/>
</dbReference>
<dbReference type="Pfam" id="PF02743">
    <property type="entry name" value="dCache_1"/>
    <property type="match status" value="1"/>
</dbReference>
<evidence type="ECO:0000256" key="10">
    <source>
        <dbReference type="ARBA" id="ARBA00022777"/>
    </source>
</evidence>
<keyword evidence="10" id="KW-0418">Kinase</keyword>
<dbReference type="CDD" id="cd18774">
    <property type="entry name" value="PDC2_HK_sensor"/>
    <property type="match status" value="1"/>
</dbReference>
<dbReference type="Pfam" id="PF00512">
    <property type="entry name" value="HisKA"/>
    <property type="match status" value="1"/>
</dbReference>
<keyword evidence="25" id="KW-1185">Reference proteome</keyword>
<dbReference type="STRING" id="405436.SAMN05444365_109144"/>
<feature type="transmembrane region" description="Helical" evidence="18">
    <location>
        <begin position="262"/>
        <end position="283"/>
    </location>
</feature>
<name>A0A1H3RZ26_9ACTN</name>
<dbReference type="FunFam" id="3.30.565.10:FF:000010">
    <property type="entry name" value="Sensor histidine kinase RcsC"/>
    <property type="match status" value="1"/>
</dbReference>
<feature type="transmembrane region" description="Helical" evidence="18">
    <location>
        <begin position="329"/>
        <end position="352"/>
    </location>
</feature>
<dbReference type="EMBL" id="FNPH01000009">
    <property type="protein sequence ID" value="SDZ30129.1"/>
    <property type="molecule type" value="Genomic_DNA"/>
</dbReference>
<dbReference type="FunFam" id="1.10.287.130:FF:000003">
    <property type="entry name" value="Histidine kinase"/>
    <property type="match status" value="1"/>
</dbReference>
<evidence type="ECO:0000256" key="16">
    <source>
        <dbReference type="PROSITE-ProRule" id="PRU00110"/>
    </source>
</evidence>
<dbReference type="Gene3D" id="1.20.120.160">
    <property type="entry name" value="HPT domain"/>
    <property type="match status" value="1"/>
</dbReference>
<dbReference type="InterPro" id="IPR013767">
    <property type="entry name" value="PAS_fold"/>
</dbReference>
<evidence type="ECO:0000256" key="4">
    <source>
        <dbReference type="ARBA" id="ARBA00012438"/>
    </source>
</evidence>
<dbReference type="InterPro" id="IPR036097">
    <property type="entry name" value="HisK_dim/P_sf"/>
</dbReference>
<dbReference type="SMART" id="SM00091">
    <property type="entry name" value="PAS"/>
    <property type="match status" value="1"/>
</dbReference>
<reference evidence="25" key="1">
    <citation type="submission" date="2016-10" db="EMBL/GenBank/DDBJ databases">
        <authorList>
            <person name="Varghese N."/>
            <person name="Submissions S."/>
        </authorList>
    </citation>
    <scope>NUCLEOTIDE SEQUENCE [LARGE SCALE GENOMIC DNA]</scope>
    <source>
        <strain evidence="25">DSM 45245</strain>
    </source>
</reference>
<feature type="transmembrane region" description="Helical" evidence="18">
    <location>
        <begin position="136"/>
        <end position="155"/>
    </location>
</feature>
<gene>
    <name evidence="24" type="ORF">SAMN05444365_109144</name>
</gene>
<dbReference type="GO" id="GO:0006355">
    <property type="term" value="P:regulation of DNA-templated transcription"/>
    <property type="evidence" value="ECO:0007669"/>
    <property type="project" value="InterPro"/>
</dbReference>
<evidence type="ECO:0000256" key="13">
    <source>
        <dbReference type="ARBA" id="ARBA00023012"/>
    </source>
</evidence>
<dbReference type="SUPFAM" id="SSF103190">
    <property type="entry name" value="Sensory domain-like"/>
    <property type="match status" value="1"/>
</dbReference>
<feature type="transmembrane region" description="Helical" evidence="18">
    <location>
        <begin position="73"/>
        <end position="92"/>
    </location>
</feature>
<evidence type="ECO:0000256" key="11">
    <source>
        <dbReference type="ARBA" id="ARBA00022840"/>
    </source>
</evidence>
<dbReference type="InterPro" id="IPR003661">
    <property type="entry name" value="HisK_dim/P_dom"/>
</dbReference>
<comment type="subcellular location">
    <subcellularLocation>
        <location evidence="2">Cell membrane</location>
        <topology evidence="2">Multi-pass membrane protein</topology>
    </subcellularLocation>
</comment>
<keyword evidence="12 18" id="KW-1133">Transmembrane helix</keyword>
<evidence type="ECO:0000256" key="6">
    <source>
        <dbReference type="ARBA" id="ARBA00022553"/>
    </source>
</evidence>
<dbReference type="CDD" id="cd00130">
    <property type="entry name" value="PAS"/>
    <property type="match status" value="1"/>
</dbReference>
<evidence type="ECO:0000256" key="15">
    <source>
        <dbReference type="ARBA" id="ARBA00074306"/>
    </source>
</evidence>
<evidence type="ECO:0000259" key="22">
    <source>
        <dbReference type="PROSITE" id="PS50113"/>
    </source>
</evidence>
<evidence type="ECO:0000259" key="20">
    <source>
        <dbReference type="PROSITE" id="PS50110"/>
    </source>
</evidence>